<protein>
    <submittedName>
        <fullName evidence="3">Uncharacterized protein</fullName>
    </submittedName>
</protein>
<keyword evidence="2" id="KW-0732">Signal</keyword>
<evidence type="ECO:0000256" key="1">
    <source>
        <dbReference type="SAM" id="MobiDB-lite"/>
    </source>
</evidence>
<dbReference type="eggNOG" id="ENOG502SMMJ">
    <property type="taxonomic scope" value="Eukaryota"/>
</dbReference>
<comment type="caution">
    <text evidence="3">The sequence shown here is derived from an EMBL/GenBank/DDBJ whole genome shotgun (WGS) entry which is preliminary data.</text>
</comment>
<accession>A0A0A2VDS0</accession>
<gene>
    <name evidence="3" type="ORF">BBAD15_g10270</name>
</gene>
<evidence type="ECO:0000256" key="2">
    <source>
        <dbReference type="SAM" id="SignalP"/>
    </source>
</evidence>
<evidence type="ECO:0000313" key="3">
    <source>
        <dbReference type="EMBL" id="KGQ04487.1"/>
    </source>
</evidence>
<dbReference type="Proteomes" id="UP000030106">
    <property type="component" value="Unassembled WGS sequence"/>
</dbReference>
<name>A0A0A2VDS0_BEABA</name>
<dbReference type="OrthoDB" id="5233988at2759"/>
<feature type="chain" id="PRO_5002006786" evidence="2">
    <location>
        <begin position="27"/>
        <end position="131"/>
    </location>
</feature>
<reference evidence="3 4" key="1">
    <citation type="submission" date="2012-10" db="EMBL/GenBank/DDBJ databases">
        <title>Genome sequencing and analysis of entomopathogenic fungi Beauveria bassiana D1-5.</title>
        <authorList>
            <person name="Li Q."/>
            <person name="Wang L."/>
            <person name="Zhang Z."/>
            <person name="Wang Q."/>
            <person name="Ren J."/>
            <person name="Wang M."/>
            <person name="Xu W."/>
            <person name="Wang J."/>
            <person name="Lu Y."/>
            <person name="Du Q."/>
            <person name="Sun Z."/>
        </authorList>
    </citation>
    <scope>NUCLEOTIDE SEQUENCE [LARGE SCALE GENOMIC DNA]</scope>
    <source>
        <strain evidence="3 4">D1-5</strain>
    </source>
</reference>
<dbReference type="HOGENOM" id="CLU_158753_0_0_1"/>
<feature type="region of interest" description="Disordered" evidence="1">
    <location>
        <begin position="30"/>
        <end position="54"/>
    </location>
</feature>
<dbReference type="AlphaFoldDB" id="A0A0A2VDS0"/>
<proteinExistence type="predicted"/>
<evidence type="ECO:0000313" key="4">
    <source>
        <dbReference type="Proteomes" id="UP000030106"/>
    </source>
</evidence>
<sequence length="131" mass="14295">MTVVYSFNLFLLLPALLALTTTTTAAQAHSSNLQDGNGGGGCTTTSTTTQTMSPTPPYWPQCEFDSTLRTYPSTVTSTTWVDCHECEHLFVKTVPQVYCQNMRITATASTRETTPYTEHETVCSPTMTPVA</sequence>
<organism evidence="3 4">
    <name type="scientific">Beauveria bassiana D1-5</name>
    <dbReference type="NCBI Taxonomy" id="1245745"/>
    <lineage>
        <taxon>Eukaryota</taxon>
        <taxon>Fungi</taxon>
        <taxon>Dikarya</taxon>
        <taxon>Ascomycota</taxon>
        <taxon>Pezizomycotina</taxon>
        <taxon>Sordariomycetes</taxon>
        <taxon>Hypocreomycetidae</taxon>
        <taxon>Hypocreales</taxon>
        <taxon>Cordycipitaceae</taxon>
        <taxon>Beauveria</taxon>
    </lineage>
</organism>
<feature type="signal peptide" evidence="2">
    <location>
        <begin position="1"/>
        <end position="26"/>
    </location>
</feature>
<dbReference type="EMBL" id="ANFO01001062">
    <property type="protein sequence ID" value="KGQ04487.1"/>
    <property type="molecule type" value="Genomic_DNA"/>
</dbReference>